<dbReference type="InterPro" id="IPR035979">
    <property type="entry name" value="RBD_domain_sf"/>
</dbReference>
<name>A0A3L6KYR3_9TRYP</name>
<sequence length="458" mass="49956">MSTSAGTRDLQTYHLARLLHLVPHLHRVYAENCFLVPLFFSSVSPATKQHAKLILLCLSRRFGSPVAGSICSNIFSFLSFPELVVAPPVSNVGIERDLPVNDNVNDSGRGSGAPDASSSEETKPISGRKREREESELETRVRTSEDASESGVVKAVDSVGMVDSAGKDMHTQADSRIEPSLTSAAPTTSGGQAERSEELDRLFLVRPPVVTTPAALTQLYVRMTSEYQLNEETMNTYFGRYGQVSCVLVREQQVGDDRRSGGVSHVQDFIVTVDSMNNALQAVCYAYYRELTFIALHEPEYNVYTRADVDRVLEEVGVEVVEDPSKGADAAEGGDGGFSHHQSFIPDVVVDGLPYWLTVDQLRACFSEYGTVVDVRISIDDRSGSFTGAALLGMSSVEEAIAASEGLNGATLKGHTLVSGVLDARLNIVSLRHGMVVRRADEMLPEDYDLSENGRRWV</sequence>
<protein>
    <submittedName>
        <fullName evidence="4">RNA-binding protein</fullName>
    </submittedName>
</protein>
<dbReference type="Proteomes" id="UP000266743">
    <property type="component" value="Chromosome 11"/>
</dbReference>
<dbReference type="InterPro" id="IPR012677">
    <property type="entry name" value="Nucleotide-bd_a/b_plait_sf"/>
</dbReference>
<evidence type="ECO:0000256" key="2">
    <source>
        <dbReference type="SAM" id="MobiDB-lite"/>
    </source>
</evidence>
<evidence type="ECO:0000259" key="3">
    <source>
        <dbReference type="PROSITE" id="PS50102"/>
    </source>
</evidence>
<evidence type="ECO:0000313" key="4">
    <source>
        <dbReference type="EMBL" id="RHW68037.1"/>
    </source>
</evidence>
<dbReference type="SMART" id="SM00360">
    <property type="entry name" value="RRM"/>
    <property type="match status" value="1"/>
</dbReference>
<dbReference type="PANTHER" id="PTHR15241">
    <property type="entry name" value="TRANSFORMER-2-RELATED"/>
    <property type="match status" value="1"/>
</dbReference>
<dbReference type="Gene3D" id="3.30.70.330">
    <property type="match status" value="1"/>
</dbReference>
<feature type="region of interest" description="Disordered" evidence="2">
    <location>
        <begin position="97"/>
        <end position="197"/>
    </location>
</feature>
<dbReference type="PROSITE" id="PS50102">
    <property type="entry name" value="RRM"/>
    <property type="match status" value="1"/>
</dbReference>
<feature type="compositionally biased region" description="Basic and acidic residues" evidence="2">
    <location>
        <begin position="165"/>
        <end position="177"/>
    </location>
</feature>
<feature type="compositionally biased region" description="Basic and acidic residues" evidence="2">
    <location>
        <begin position="120"/>
        <end position="145"/>
    </location>
</feature>
<feature type="domain" description="RRM" evidence="3">
    <location>
        <begin position="346"/>
        <end position="417"/>
    </location>
</feature>
<organism evidence="4">
    <name type="scientific">Trypanosoma brucei equiperdum</name>
    <dbReference type="NCBI Taxonomy" id="630700"/>
    <lineage>
        <taxon>Eukaryota</taxon>
        <taxon>Discoba</taxon>
        <taxon>Euglenozoa</taxon>
        <taxon>Kinetoplastea</taxon>
        <taxon>Metakinetoplastina</taxon>
        <taxon>Trypanosomatida</taxon>
        <taxon>Trypanosomatidae</taxon>
        <taxon>Trypanosoma</taxon>
    </lineage>
</organism>
<dbReference type="PANTHER" id="PTHR15241:SF304">
    <property type="entry name" value="RRM DOMAIN-CONTAINING PROTEIN"/>
    <property type="match status" value="1"/>
</dbReference>
<accession>A0A3L6KYR3</accession>
<comment type="caution">
    <text evidence="4">The sequence shown here is derived from an EMBL/GenBank/DDBJ whole genome shotgun (WGS) entry which is preliminary data.</text>
</comment>
<evidence type="ECO:0000256" key="1">
    <source>
        <dbReference type="PROSITE-ProRule" id="PRU00176"/>
    </source>
</evidence>
<dbReference type="Pfam" id="PF00076">
    <property type="entry name" value="RRM_1"/>
    <property type="match status" value="1"/>
</dbReference>
<dbReference type="EMBL" id="QSBY01000011">
    <property type="protein sequence ID" value="RHW68037.1"/>
    <property type="molecule type" value="Genomic_DNA"/>
</dbReference>
<dbReference type="AlphaFoldDB" id="A0A3L6KYR3"/>
<dbReference type="GO" id="GO:0003723">
    <property type="term" value="F:RNA binding"/>
    <property type="evidence" value="ECO:0007669"/>
    <property type="project" value="UniProtKB-UniRule"/>
</dbReference>
<proteinExistence type="predicted"/>
<keyword evidence="1" id="KW-0694">RNA-binding</keyword>
<dbReference type="CDD" id="cd00590">
    <property type="entry name" value="RRM_SF"/>
    <property type="match status" value="1"/>
</dbReference>
<feature type="compositionally biased region" description="Polar residues" evidence="2">
    <location>
        <begin position="180"/>
        <end position="191"/>
    </location>
</feature>
<dbReference type="InterPro" id="IPR000504">
    <property type="entry name" value="RRM_dom"/>
</dbReference>
<reference evidence="4" key="1">
    <citation type="submission" date="2018-09" db="EMBL/GenBank/DDBJ databases">
        <title>whole genome sequence of T. equiperdum IVM-t1 strain.</title>
        <authorList>
            <person name="Suganuma K."/>
        </authorList>
    </citation>
    <scope>NUCLEOTIDE SEQUENCE [LARGE SCALE GENOMIC DNA]</scope>
    <source>
        <strain evidence="4">IVM-t1</strain>
    </source>
</reference>
<gene>
    <name evidence="4" type="primary">RBP37</name>
    <name evidence="4" type="ORF">DPX39_110142400</name>
</gene>
<dbReference type="SUPFAM" id="SSF54928">
    <property type="entry name" value="RNA-binding domain, RBD"/>
    <property type="match status" value="1"/>
</dbReference>